<evidence type="ECO:0000313" key="3">
    <source>
        <dbReference type="Proteomes" id="UP001302745"/>
    </source>
</evidence>
<evidence type="ECO:0000256" key="1">
    <source>
        <dbReference type="SAM" id="MobiDB-lite"/>
    </source>
</evidence>
<proteinExistence type="predicted"/>
<comment type="caution">
    <text evidence="2">The sequence shown here is derived from an EMBL/GenBank/DDBJ whole genome shotgun (WGS) entry which is preliminary data.</text>
</comment>
<feature type="compositionally biased region" description="Polar residues" evidence="1">
    <location>
        <begin position="51"/>
        <end position="75"/>
    </location>
</feature>
<reference evidence="2" key="1">
    <citation type="journal article" date="2023" name="Mol. Phylogenet. Evol.">
        <title>Genome-scale phylogeny and comparative genomics of the fungal order Sordariales.</title>
        <authorList>
            <person name="Hensen N."/>
            <person name="Bonometti L."/>
            <person name="Westerberg I."/>
            <person name="Brannstrom I.O."/>
            <person name="Guillou S."/>
            <person name="Cros-Aarteil S."/>
            <person name="Calhoun S."/>
            <person name="Haridas S."/>
            <person name="Kuo A."/>
            <person name="Mondo S."/>
            <person name="Pangilinan J."/>
            <person name="Riley R."/>
            <person name="LaButti K."/>
            <person name="Andreopoulos B."/>
            <person name="Lipzen A."/>
            <person name="Chen C."/>
            <person name="Yan M."/>
            <person name="Daum C."/>
            <person name="Ng V."/>
            <person name="Clum A."/>
            <person name="Steindorff A."/>
            <person name="Ohm R.A."/>
            <person name="Martin F."/>
            <person name="Silar P."/>
            <person name="Natvig D.O."/>
            <person name="Lalanne C."/>
            <person name="Gautier V."/>
            <person name="Ament-Velasquez S.L."/>
            <person name="Kruys A."/>
            <person name="Hutchinson M.I."/>
            <person name="Powell A.J."/>
            <person name="Barry K."/>
            <person name="Miller A.N."/>
            <person name="Grigoriev I.V."/>
            <person name="Debuchy R."/>
            <person name="Gladieux P."/>
            <person name="Hiltunen Thoren M."/>
            <person name="Johannesson H."/>
        </authorList>
    </citation>
    <scope>NUCLEOTIDE SEQUENCE</scope>
    <source>
        <strain evidence="2">CBS 538.74</strain>
    </source>
</reference>
<dbReference type="EMBL" id="MU857107">
    <property type="protein sequence ID" value="KAK4149974.1"/>
    <property type="molecule type" value="Genomic_DNA"/>
</dbReference>
<organism evidence="2 3">
    <name type="scientific">Chaetomidium leptoderma</name>
    <dbReference type="NCBI Taxonomy" id="669021"/>
    <lineage>
        <taxon>Eukaryota</taxon>
        <taxon>Fungi</taxon>
        <taxon>Dikarya</taxon>
        <taxon>Ascomycota</taxon>
        <taxon>Pezizomycotina</taxon>
        <taxon>Sordariomycetes</taxon>
        <taxon>Sordariomycetidae</taxon>
        <taxon>Sordariales</taxon>
        <taxon>Chaetomiaceae</taxon>
        <taxon>Chaetomidium</taxon>
    </lineage>
</organism>
<sequence>MLFRYLVIRALIGPTLRPARACLTRGAFTSLTSHTSSPRRLNPLQSIAFSTKSEPSSHSLPTTVQNTAQTDQKNTPLDPPDHTSDAIFEILQSRNFLPWEGYRGLNPVNYSAEAAIAIRDSLREFNLSKWGFVIFRCTYRSQEKWDKFVALAKAYARAYFEQCEMQTIYDRMEWTIIEDAAALDGADIVETSRRFREWIDWGPGRQEMVGTKLSPTLDRYVRYTTFLHIDEESLESVVDDAKAREEGGYSCKIVNGGAVLLEDNALLAAKDREEVRAVEEVDEAELWEFRKRVKINGLVSVYANLDVDLDGWYYLIMDGDVIVG</sequence>
<accession>A0AAN6VF73</accession>
<feature type="region of interest" description="Disordered" evidence="1">
    <location>
        <begin position="51"/>
        <end position="79"/>
    </location>
</feature>
<reference evidence="2" key="2">
    <citation type="submission" date="2023-05" db="EMBL/GenBank/DDBJ databases">
        <authorList>
            <consortium name="Lawrence Berkeley National Laboratory"/>
            <person name="Steindorff A."/>
            <person name="Hensen N."/>
            <person name="Bonometti L."/>
            <person name="Westerberg I."/>
            <person name="Brannstrom I.O."/>
            <person name="Guillou S."/>
            <person name="Cros-Aarteil S."/>
            <person name="Calhoun S."/>
            <person name="Haridas S."/>
            <person name="Kuo A."/>
            <person name="Mondo S."/>
            <person name="Pangilinan J."/>
            <person name="Riley R."/>
            <person name="Labutti K."/>
            <person name="Andreopoulos B."/>
            <person name="Lipzen A."/>
            <person name="Chen C."/>
            <person name="Yanf M."/>
            <person name="Daum C."/>
            <person name="Ng V."/>
            <person name="Clum A."/>
            <person name="Ohm R."/>
            <person name="Martin F."/>
            <person name="Silar P."/>
            <person name="Natvig D."/>
            <person name="Lalanne C."/>
            <person name="Gautier V."/>
            <person name="Ament-Velasquez S.L."/>
            <person name="Kruys A."/>
            <person name="Hutchinson M.I."/>
            <person name="Powell A.J."/>
            <person name="Barry K."/>
            <person name="Miller A.N."/>
            <person name="Grigoriev I.V."/>
            <person name="Debuchy R."/>
            <person name="Gladieux P."/>
            <person name="Thoren M.H."/>
            <person name="Johannesson H."/>
        </authorList>
    </citation>
    <scope>NUCLEOTIDE SEQUENCE</scope>
    <source>
        <strain evidence="2">CBS 538.74</strain>
    </source>
</reference>
<gene>
    <name evidence="2" type="ORF">C8A00DRAFT_18416</name>
</gene>
<keyword evidence="3" id="KW-1185">Reference proteome</keyword>
<protein>
    <submittedName>
        <fullName evidence="2">Uncharacterized protein</fullName>
    </submittedName>
</protein>
<name>A0AAN6VF73_9PEZI</name>
<dbReference type="Proteomes" id="UP001302745">
    <property type="component" value="Unassembled WGS sequence"/>
</dbReference>
<evidence type="ECO:0000313" key="2">
    <source>
        <dbReference type="EMBL" id="KAK4149974.1"/>
    </source>
</evidence>
<dbReference type="AlphaFoldDB" id="A0AAN6VF73"/>